<dbReference type="InterPro" id="IPR029058">
    <property type="entry name" value="AB_hydrolase_fold"/>
</dbReference>
<proteinExistence type="predicted"/>
<feature type="domain" description="AB hydrolase-1" evidence="1">
    <location>
        <begin position="40"/>
        <end position="218"/>
    </location>
</feature>
<dbReference type="OrthoDB" id="9801162at2"/>
<evidence type="ECO:0000313" key="3">
    <source>
        <dbReference type="Proteomes" id="UP000199103"/>
    </source>
</evidence>
<dbReference type="InterPro" id="IPR000073">
    <property type="entry name" value="AB_hydrolase_1"/>
</dbReference>
<dbReference type="Pfam" id="PF00561">
    <property type="entry name" value="Abhydrolase_1"/>
    <property type="match status" value="1"/>
</dbReference>
<dbReference type="GO" id="GO:0003824">
    <property type="term" value="F:catalytic activity"/>
    <property type="evidence" value="ECO:0007669"/>
    <property type="project" value="UniProtKB-ARBA"/>
</dbReference>
<accession>A0A1H1ZV14</accession>
<dbReference type="SUPFAM" id="SSF53474">
    <property type="entry name" value="alpha/beta-Hydrolases"/>
    <property type="match status" value="1"/>
</dbReference>
<dbReference type="Proteomes" id="UP000199103">
    <property type="component" value="Chromosome I"/>
</dbReference>
<protein>
    <submittedName>
        <fullName evidence="2">Pimeloyl-ACP methyl ester carboxylesterase</fullName>
    </submittedName>
</protein>
<dbReference type="InterPro" id="IPR050266">
    <property type="entry name" value="AB_hydrolase_sf"/>
</dbReference>
<keyword evidence="3" id="KW-1185">Reference proteome</keyword>
<name>A0A1H1ZV14_9ACTN</name>
<dbReference type="PANTHER" id="PTHR43798">
    <property type="entry name" value="MONOACYLGLYCEROL LIPASE"/>
    <property type="match status" value="1"/>
</dbReference>
<dbReference type="RefSeq" id="WP_091529562.1">
    <property type="nucleotide sequence ID" value="NZ_LT629772.1"/>
</dbReference>
<sequence length="241" mass="25605">MPDPSDPLVLLPGMNCSAALWDAVLPGLPAAVHVVHGRLEQPTIDGCVDDLLDQLPSRFALAGLSLGGIVAMALIRRAPERVTRLCLLATNARAPTAAQLTGWQEEHRRLAAGETARQLQRDLLPVLTAHRTAALDEAICAMADDIGDQILDTQLAAQATRIDERPALHRVAVPTLVLAAADDALCPVDRHREISAAVPGSRLQILPDIGHLSPLEAPGLISAAVVRWLNRRGSRPGSAPE</sequence>
<evidence type="ECO:0000313" key="2">
    <source>
        <dbReference type="EMBL" id="SDT37222.1"/>
    </source>
</evidence>
<dbReference type="STRING" id="630515.SAMN04489812_5455"/>
<dbReference type="Gene3D" id="3.40.50.1820">
    <property type="entry name" value="alpha/beta hydrolase"/>
    <property type="match status" value="1"/>
</dbReference>
<dbReference type="PANTHER" id="PTHR43798:SF29">
    <property type="entry name" value="AB HYDROLASE-1 DOMAIN-CONTAINING PROTEIN"/>
    <property type="match status" value="1"/>
</dbReference>
<dbReference type="PRINTS" id="PR00111">
    <property type="entry name" value="ABHYDROLASE"/>
</dbReference>
<evidence type="ECO:0000259" key="1">
    <source>
        <dbReference type="Pfam" id="PF00561"/>
    </source>
</evidence>
<organism evidence="2 3">
    <name type="scientific">Microlunatus soli</name>
    <dbReference type="NCBI Taxonomy" id="630515"/>
    <lineage>
        <taxon>Bacteria</taxon>
        <taxon>Bacillati</taxon>
        <taxon>Actinomycetota</taxon>
        <taxon>Actinomycetes</taxon>
        <taxon>Propionibacteriales</taxon>
        <taxon>Propionibacteriaceae</taxon>
        <taxon>Microlunatus</taxon>
    </lineage>
</organism>
<dbReference type="AlphaFoldDB" id="A0A1H1ZV14"/>
<gene>
    <name evidence="2" type="ORF">SAMN04489812_5455</name>
</gene>
<reference evidence="2 3" key="1">
    <citation type="submission" date="2016-10" db="EMBL/GenBank/DDBJ databases">
        <authorList>
            <person name="de Groot N.N."/>
        </authorList>
    </citation>
    <scope>NUCLEOTIDE SEQUENCE [LARGE SCALE GENOMIC DNA]</scope>
    <source>
        <strain evidence="2 3">DSM 21800</strain>
    </source>
</reference>
<dbReference type="EMBL" id="LT629772">
    <property type="protein sequence ID" value="SDT37222.1"/>
    <property type="molecule type" value="Genomic_DNA"/>
</dbReference>